<organism evidence="1 2">
    <name type="scientific">Nocardia callitridis</name>
    <dbReference type="NCBI Taxonomy" id="648753"/>
    <lineage>
        <taxon>Bacteria</taxon>
        <taxon>Bacillati</taxon>
        <taxon>Actinomycetota</taxon>
        <taxon>Actinomycetes</taxon>
        <taxon>Mycobacteriales</taxon>
        <taxon>Nocardiaceae</taxon>
        <taxon>Nocardia</taxon>
    </lineage>
</organism>
<reference evidence="2" key="1">
    <citation type="journal article" date="2019" name="Int. J. Syst. Evol. Microbiol.">
        <title>The Global Catalogue of Microorganisms (GCM) 10K type strain sequencing project: providing services to taxonomists for standard genome sequencing and annotation.</title>
        <authorList>
            <consortium name="The Broad Institute Genomics Platform"/>
            <consortium name="The Broad Institute Genome Sequencing Center for Infectious Disease"/>
            <person name="Wu L."/>
            <person name="Ma J."/>
        </authorList>
    </citation>
    <scope>NUCLEOTIDE SEQUENCE [LARGE SCALE GENOMIC DNA]</scope>
    <source>
        <strain evidence="2">JCM 18298</strain>
    </source>
</reference>
<accession>A0ABP9K302</accession>
<dbReference type="EMBL" id="BAABJM010000002">
    <property type="protein sequence ID" value="GAA5050273.1"/>
    <property type="molecule type" value="Genomic_DNA"/>
</dbReference>
<sequence>MNTHADTAQARVFFDLLVARADEIPVLLSALATDQPHGASEPAAESAHLRGELYEILRCLAKLRRRFPALDAAPRPLPMPVG</sequence>
<name>A0ABP9K302_9NOCA</name>
<dbReference type="RefSeq" id="WP_345494993.1">
    <property type="nucleotide sequence ID" value="NZ_BAABJM010000002.1"/>
</dbReference>
<proteinExistence type="predicted"/>
<evidence type="ECO:0000313" key="1">
    <source>
        <dbReference type="EMBL" id="GAA5050273.1"/>
    </source>
</evidence>
<dbReference type="Proteomes" id="UP001500603">
    <property type="component" value="Unassembled WGS sequence"/>
</dbReference>
<comment type="caution">
    <text evidence="1">The sequence shown here is derived from an EMBL/GenBank/DDBJ whole genome shotgun (WGS) entry which is preliminary data.</text>
</comment>
<gene>
    <name evidence="1" type="ORF">GCM10023318_20360</name>
</gene>
<keyword evidence="2" id="KW-1185">Reference proteome</keyword>
<protein>
    <submittedName>
        <fullName evidence="1">Uncharacterized protein</fullName>
    </submittedName>
</protein>
<evidence type="ECO:0000313" key="2">
    <source>
        <dbReference type="Proteomes" id="UP001500603"/>
    </source>
</evidence>